<feature type="compositionally biased region" description="Basic residues" evidence="1">
    <location>
        <begin position="131"/>
        <end position="150"/>
    </location>
</feature>
<accession>A0ABV8INW7</accession>
<keyword evidence="2" id="KW-0812">Transmembrane</keyword>
<evidence type="ECO:0000313" key="3">
    <source>
        <dbReference type="EMBL" id="MFC4065902.1"/>
    </source>
</evidence>
<protein>
    <recommendedName>
        <fullName evidence="5">DUF3592 domain-containing protein</fullName>
    </recommendedName>
</protein>
<comment type="caution">
    <text evidence="3">The sequence shown here is derived from an EMBL/GenBank/DDBJ whole genome shotgun (WGS) entry which is preliminary data.</text>
</comment>
<keyword evidence="4" id="KW-1185">Reference proteome</keyword>
<dbReference type="Proteomes" id="UP001595867">
    <property type="component" value="Unassembled WGS sequence"/>
</dbReference>
<keyword evidence="2" id="KW-0472">Membrane</keyword>
<evidence type="ECO:0008006" key="5">
    <source>
        <dbReference type="Google" id="ProtNLM"/>
    </source>
</evidence>
<feature type="region of interest" description="Disordered" evidence="1">
    <location>
        <begin position="123"/>
        <end position="150"/>
    </location>
</feature>
<dbReference type="RefSeq" id="WP_378066887.1">
    <property type="nucleotide sequence ID" value="NZ_JBHSBL010000013.1"/>
</dbReference>
<reference evidence="4" key="1">
    <citation type="journal article" date="2019" name="Int. J. Syst. Evol. Microbiol.">
        <title>The Global Catalogue of Microorganisms (GCM) 10K type strain sequencing project: providing services to taxonomists for standard genome sequencing and annotation.</title>
        <authorList>
            <consortium name="The Broad Institute Genomics Platform"/>
            <consortium name="The Broad Institute Genome Sequencing Center for Infectious Disease"/>
            <person name="Wu L."/>
            <person name="Ma J."/>
        </authorList>
    </citation>
    <scope>NUCLEOTIDE SEQUENCE [LARGE SCALE GENOMIC DNA]</scope>
    <source>
        <strain evidence="4">TBRC 5832</strain>
    </source>
</reference>
<evidence type="ECO:0000256" key="2">
    <source>
        <dbReference type="SAM" id="Phobius"/>
    </source>
</evidence>
<organism evidence="3 4">
    <name type="scientific">Actinoplanes subglobosus</name>
    <dbReference type="NCBI Taxonomy" id="1547892"/>
    <lineage>
        <taxon>Bacteria</taxon>
        <taxon>Bacillati</taxon>
        <taxon>Actinomycetota</taxon>
        <taxon>Actinomycetes</taxon>
        <taxon>Micromonosporales</taxon>
        <taxon>Micromonosporaceae</taxon>
        <taxon>Actinoplanes</taxon>
    </lineage>
</organism>
<keyword evidence="2" id="KW-1133">Transmembrane helix</keyword>
<evidence type="ECO:0000313" key="4">
    <source>
        <dbReference type="Proteomes" id="UP001595867"/>
    </source>
</evidence>
<dbReference type="EMBL" id="JBHSBL010000013">
    <property type="protein sequence ID" value="MFC4065902.1"/>
    <property type="molecule type" value="Genomic_DNA"/>
</dbReference>
<name>A0ABV8INW7_9ACTN</name>
<gene>
    <name evidence="3" type="ORF">ACFO0C_13250</name>
</gene>
<proteinExistence type="predicted"/>
<sequence length="150" mass="16877">MILGFFISAFGDAILDVRLRVAGVESVAAVSEIRYGPHENSPPTYRLVFPVDGRTRVASTDRVSGKPKVGDSVPVVAVRDDPDVVAEKDWIGNNLAGVFGQTAVGLLLSWGVFWYLRRKLREEPEPERTTRPRKPRSPSSRTRRRHVRRR</sequence>
<evidence type="ECO:0000256" key="1">
    <source>
        <dbReference type="SAM" id="MobiDB-lite"/>
    </source>
</evidence>
<feature type="transmembrane region" description="Helical" evidence="2">
    <location>
        <begin position="95"/>
        <end position="116"/>
    </location>
</feature>